<dbReference type="GO" id="GO:0003755">
    <property type="term" value="F:peptidyl-prolyl cis-trans isomerase activity"/>
    <property type="evidence" value="ECO:0007669"/>
    <property type="project" value="UniProtKB-UniRule"/>
</dbReference>
<dbReference type="Gene3D" id="2.40.100.10">
    <property type="entry name" value="Cyclophilin-like"/>
    <property type="match status" value="1"/>
</dbReference>
<dbReference type="AlphaFoldDB" id="A0A511X001"/>
<name>A0A511X001_9BACI</name>
<dbReference type="SUPFAM" id="SSF50891">
    <property type="entry name" value="Cyclophilin-like"/>
    <property type="match status" value="1"/>
</dbReference>
<comment type="similarity">
    <text evidence="5">Belongs to the cyclophilin-type PPIase family.</text>
</comment>
<feature type="signal peptide" evidence="5">
    <location>
        <begin position="1"/>
        <end position="26"/>
    </location>
</feature>
<evidence type="ECO:0000256" key="4">
    <source>
        <dbReference type="ARBA" id="ARBA00023235"/>
    </source>
</evidence>
<evidence type="ECO:0000313" key="7">
    <source>
        <dbReference type="EMBL" id="GEN56273.1"/>
    </source>
</evidence>
<dbReference type="InterPro" id="IPR002130">
    <property type="entry name" value="Cyclophilin-type_PPIase_dom"/>
</dbReference>
<dbReference type="InterPro" id="IPR029000">
    <property type="entry name" value="Cyclophilin-like_dom_sf"/>
</dbReference>
<sequence length="224" mass="24682">MKKYIVVIISLITITLLMLTACSNNASSNDSVKDEMTFEEEQTRFYDDFPEVDKAPLVTIELDSGEEIVLELYPDIAPITVANFISLVESGFYDSLGFHRVIENFMIQGGDPLGNGLGGPDYSIPGEFKSNGYDNTLNHERGVISMARSQSPDSAGSQFFIMHADSDHLDGDYAAFGRVIDGIEVIDQIAAVETKKDDVPVIKQVMTRVTVDTQGVDYPEPLKK</sequence>
<dbReference type="PROSITE" id="PS51257">
    <property type="entry name" value="PROKAR_LIPOPROTEIN"/>
    <property type="match status" value="1"/>
</dbReference>
<gene>
    <name evidence="7" type="primary">ppiB</name>
    <name evidence="7" type="ORF">HAL01_07370</name>
</gene>
<feature type="chain" id="PRO_5039750540" description="Peptidyl-prolyl cis-trans isomerase" evidence="5">
    <location>
        <begin position="27"/>
        <end position="224"/>
    </location>
</feature>
<dbReference type="PROSITE" id="PS00170">
    <property type="entry name" value="CSA_PPIASE_1"/>
    <property type="match status" value="1"/>
</dbReference>
<evidence type="ECO:0000256" key="5">
    <source>
        <dbReference type="RuleBase" id="RU363019"/>
    </source>
</evidence>
<dbReference type="EMBL" id="BJYE01000006">
    <property type="protein sequence ID" value="GEN56273.1"/>
    <property type="molecule type" value="Genomic_DNA"/>
</dbReference>
<keyword evidence="8" id="KW-1185">Reference proteome</keyword>
<evidence type="ECO:0000313" key="8">
    <source>
        <dbReference type="Proteomes" id="UP000321400"/>
    </source>
</evidence>
<organism evidence="7 8">
    <name type="scientific">Halolactibacillus alkaliphilus</name>
    <dbReference type="NCBI Taxonomy" id="442899"/>
    <lineage>
        <taxon>Bacteria</taxon>
        <taxon>Bacillati</taxon>
        <taxon>Bacillota</taxon>
        <taxon>Bacilli</taxon>
        <taxon>Bacillales</taxon>
        <taxon>Bacillaceae</taxon>
        <taxon>Halolactibacillus</taxon>
    </lineage>
</organism>
<protein>
    <recommendedName>
        <fullName evidence="5">Peptidyl-prolyl cis-trans isomerase</fullName>
        <shortName evidence="5">PPIase</shortName>
        <ecNumber evidence="5">5.2.1.8</ecNumber>
    </recommendedName>
</protein>
<evidence type="ECO:0000259" key="6">
    <source>
        <dbReference type="PROSITE" id="PS50072"/>
    </source>
</evidence>
<dbReference type="STRING" id="442899.SAMN05720591_10434"/>
<comment type="caution">
    <text evidence="7">The sequence shown here is derived from an EMBL/GenBank/DDBJ whole genome shotgun (WGS) entry which is preliminary data.</text>
</comment>
<keyword evidence="5" id="KW-0732">Signal</keyword>
<evidence type="ECO:0000256" key="2">
    <source>
        <dbReference type="ARBA" id="ARBA00002388"/>
    </source>
</evidence>
<dbReference type="InterPro" id="IPR044666">
    <property type="entry name" value="Cyclophilin_A-like"/>
</dbReference>
<proteinExistence type="inferred from homology"/>
<dbReference type="PRINTS" id="PR00153">
    <property type="entry name" value="CSAPPISMRASE"/>
</dbReference>
<dbReference type="PANTHER" id="PTHR45625">
    <property type="entry name" value="PEPTIDYL-PROLYL CIS-TRANS ISOMERASE-RELATED"/>
    <property type="match status" value="1"/>
</dbReference>
<dbReference type="GO" id="GO:0006457">
    <property type="term" value="P:protein folding"/>
    <property type="evidence" value="ECO:0007669"/>
    <property type="project" value="InterPro"/>
</dbReference>
<evidence type="ECO:0000256" key="3">
    <source>
        <dbReference type="ARBA" id="ARBA00023110"/>
    </source>
</evidence>
<accession>A0A511X001</accession>
<comment type="catalytic activity">
    <reaction evidence="1 5">
        <text>[protein]-peptidylproline (omega=180) = [protein]-peptidylproline (omega=0)</text>
        <dbReference type="Rhea" id="RHEA:16237"/>
        <dbReference type="Rhea" id="RHEA-COMP:10747"/>
        <dbReference type="Rhea" id="RHEA-COMP:10748"/>
        <dbReference type="ChEBI" id="CHEBI:83833"/>
        <dbReference type="ChEBI" id="CHEBI:83834"/>
        <dbReference type="EC" id="5.2.1.8"/>
    </reaction>
</comment>
<dbReference type="OrthoDB" id="9807797at2"/>
<keyword evidence="3 5" id="KW-0697">Rotamase</keyword>
<dbReference type="Proteomes" id="UP000321400">
    <property type="component" value="Unassembled WGS sequence"/>
</dbReference>
<dbReference type="RefSeq" id="WP_089800000.1">
    <property type="nucleotide sequence ID" value="NZ_BJYE01000006.1"/>
</dbReference>
<dbReference type="EC" id="5.2.1.8" evidence="5"/>
<dbReference type="CDD" id="cd00317">
    <property type="entry name" value="cyclophilin"/>
    <property type="match status" value="1"/>
</dbReference>
<dbReference type="Pfam" id="PF00160">
    <property type="entry name" value="Pro_isomerase"/>
    <property type="match status" value="1"/>
</dbReference>
<comment type="function">
    <text evidence="2 5">PPIases accelerate the folding of proteins. It catalyzes the cis-trans isomerization of proline imidic peptide bonds in oligopeptides.</text>
</comment>
<dbReference type="PANTHER" id="PTHR45625:SF4">
    <property type="entry name" value="PEPTIDYLPROLYL ISOMERASE DOMAIN AND WD REPEAT-CONTAINING PROTEIN 1"/>
    <property type="match status" value="1"/>
</dbReference>
<evidence type="ECO:0000256" key="1">
    <source>
        <dbReference type="ARBA" id="ARBA00000971"/>
    </source>
</evidence>
<reference evidence="7 8" key="1">
    <citation type="submission" date="2019-07" db="EMBL/GenBank/DDBJ databases">
        <title>Whole genome shotgun sequence of Halolactibacillus alkaliphilus NBRC 103919.</title>
        <authorList>
            <person name="Hosoyama A."/>
            <person name="Uohara A."/>
            <person name="Ohji S."/>
            <person name="Ichikawa N."/>
        </authorList>
    </citation>
    <scope>NUCLEOTIDE SEQUENCE [LARGE SCALE GENOMIC DNA]</scope>
    <source>
        <strain evidence="7 8">NBRC 103919</strain>
    </source>
</reference>
<dbReference type="InterPro" id="IPR020892">
    <property type="entry name" value="Cyclophilin-type_PPIase_CS"/>
</dbReference>
<dbReference type="PROSITE" id="PS50072">
    <property type="entry name" value="CSA_PPIASE_2"/>
    <property type="match status" value="1"/>
</dbReference>
<keyword evidence="4 5" id="KW-0413">Isomerase</keyword>
<feature type="domain" description="PPIase cyclophilin-type" evidence="6">
    <location>
        <begin position="67"/>
        <end position="211"/>
    </location>
</feature>